<feature type="transmembrane region" description="Helical" evidence="1">
    <location>
        <begin position="113"/>
        <end position="133"/>
    </location>
</feature>
<organism evidence="2">
    <name type="scientific">Coralloluteibacterium stylophorae</name>
    <dbReference type="NCBI Taxonomy" id="1776034"/>
    <lineage>
        <taxon>Bacteria</taxon>
        <taxon>Pseudomonadati</taxon>
        <taxon>Pseudomonadota</taxon>
        <taxon>Gammaproteobacteria</taxon>
        <taxon>Lysobacterales</taxon>
        <taxon>Lysobacteraceae</taxon>
        <taxon>Coralloluteibacterium</taxon>
    </lineage>
</organism>
<evidence type="ECO:0000313" key="4">
    <source>
        <dbReference type="Proteomes" id="UP000675747"/>
    </source>
</evidence>
<accession>A0A8J7VQJ4</accession>
<dbReference type="AlphaFoldDB" id="A0A8J7VQJ4"/>
<protein>
    <submittedName>
        <fullName evidence="2">DUF2254 domain-containing protein</fullName>
    </submittedName>
</protein>
<evidence type="ECO:0000313" key="3">
    <source>
        <dbReference type="EMBL" id="MBS7456848.1"/>
    </source>
</evidence>
<dbReference type="Pfam" id="PF10011">
    <property type="entry name" value="DUF2254"/>
    <property type="match status" value="1"/>
</dbReference>
<keyword evidence="1" id="KW-1133">Transmembrane helix</keyword>
<feature type="transmembrane region" description="Helical" evidence="1">
    <location>
        <begin position="72"/>
        <end position="92"/>
    </location>
</feature>
<comment type="caution">
    <text evidence="2">The sequence shown here is derived from an EMBL/GenBank/DDBJ whole genome shotgun (WGS) entry which is preliminary data.</text>
</comment>
<dbReference type="Proteomes" id="UP000675747">
    <property type="component" value="Unassembled WGS sequence"/>
</dbReference>
<keyword evidence="1" id="KW-0472">Membrane</keyword>
<feature type="transmembrane region" description="Helical" evidence="1">
    <location>
        <begin position="145"/>
        <end position="165"/>
    </location>
</feature>
<dbReference type="InterPro" id="IPR018723">
    <property type="entry name" value="DUF2254_membrane"/>
</dbReference>
<sequence>MGRRLSSGASSKLAIDLRASFWFLPMLSVVAAVALAVGMVALDRWLGDGLARRWPILLAADADGARELMSTVAGSMITVAGVVFSITIVALVQASTQYTSRVLRNFMRDRRNQVVLGLFLGVFAYCLGVMRAITTNGDGGFVPHLAVLAGEVLVLVAIAVLATFIHHVAASIQSGAVARSIANDTLHTIEAMFPDALEGDDVAPGGQGDAGLRWYPVPAPGLGYIESVDLDRLLDFARAHDVVVRMERSVGDFASPDRPIASIGTAHAPDPDAMRGLAQLFAIGSYRTIEQDVGFGIRQLVDVALKGLSPAINDTTTAVTSLDYLSVILRRLAGRRIEPRPLHDGGALRVVPMGPGFERLLALGLDQIRENAHGNTAVLLRLLQAIEQIRSGTRSPERLRMLDAKREVVAEVARRTASCSEALRLIEQQLAGATAACDETTGA</sequence>
<reference evidence="2" key="2">
    <citation type="submission" date="2021-04" db="EMBL/GenBank/DDBJ databases">
        <authorList>
            <person name="Karlyshev A.V."/>
        </authorList>
    </citation>
    <scope>NUCLEOTIDE SEQUENCE</scope>
    <source>
        <strain evidence="2">LMG 29479</strain>
    </source>
</reference>
<keyword evidence="4" id="KW-1185">Reference proteome</keyword>
<evidence type="ECO:0000313" key="2">
    <source>
        <dbReference type="EMBL" id="MBR0561002.1"/>
    </source>
</evidence>
<reference evidence="3 4" key="1">
    <citation type="journal article" date="2021" name="Microbiol. Resour. Announc.">
        <title>Draft Genome Sequence of Coralloluteibacterium stylophorae LMG 29479T.</title>
        <authorList>
            <person name="Karlyshev A.V."/>
            <person name="Kudryashova E.B."/>
            <person name="Ariskina E.V."/>
            <person name="Conroy A.P."/>
            <person name="Abidueva E.Y."/>
        </authorList>
    </citation>
    <scope>NUCLEOTIDE SEQUENCE [LARGE SCALE GENOMIC DNA]</scope>
    <source>
        <strain evidence="3 4">LMG 29479</strain>
    </source>
</reference>
<evidence type="ECO:0000256" key="1">
    <source>
        <dbReference type="SAM" id="Phobius"/>
    </source>
</evidence>
<gene>
    <name evidence="2" type="ORF">KB893_00500</name>
    <name evidence="3" type="ORF">KB893_006845</name>
</gene>
<dbReference type="EMBL" id="JAGQFT010000002">
    <property type="protein sequence ID" value="MBR0561002.1"/>
    <property type="molecule type" value="Genomic_DNA"/>
</dbReference>
<keyword evidence="1" id="KW-0812">Transmembrane</keyword>
<name>A0A8J7VQJ4_9GAMM</name>
<dbReference type="EMBL" id="JAGQFT020000004">
    <property type="protein sequence ID" value="MBS7456848.1"/>
    <property type="molecule type" value="Genomic_DNA"/>
</dbReference>
<feature type="transmembrane region" description="Helical" evidence="1">
    <location>
        <begin position="21"/>
        <end position="42"/>
    </location>
</feature>
<dbReference type="RefSeq" id="WP_211924972.1">
    <property type="nucleotide sequence ID" value="NZ_JAGQFT020000004.1"/>
</dbReference>
<proteinExistence type="predicted"/>